<evidence type="ECO:0000313" key="3">
    <source>
        <dbReference type="Proteomes" id="UP000237246"/>
    </source>
</evidence>
<name>A0A2P4SSL7_BAMTH</name>
<accession>A0A2P4SSL7</accession>
<evidence type="ECO:0000256" key="1">
    <source>
        <dbReference type="SAM" id="MobiDB-lite"/>
    </source>
</evidence>
<proteinExistence type="predicted"/>
<evidence type="ECO:0000313" key="2">
    <source>
        <dbReference type="EMBL" id="POI27097.1"/>
    </source>
</evidence>
<dbReference type="EMBL" id="PPHD01025454">
    <property type="protein sequence ID" value="POI27097.1"/>
    <property type="molecule type" value="Genomic_DNA"/>
</dbReference>
<organism evidence="2 3">
    <name type="scientific">Bambusicola thoracicus</name>
    <name type="common">Chinese bamboo-partridge</name>
    <name type="synonym">Perdix thoracica</name>
    <dbReference type="NCBI Taxonomy" id="9083"/>
    <lineage>
        <taxon>Eukaryota</taxon>
        <taxon>Metazoa</taxon>
        <taxon>Chordata</taxon>
        <taxon>Craniata</taxon>
        <taxon>Vertebrata</taxon>
        <taxon>Euteleostomi</taxon>
        <taxon>Archelosauria</taxon>
        <taxon>Archosauria</taxon>
        <taxon>Dinosauria</taxon>
        <taxon>Saurischia</taxon>
        <taxon>Theropoda</taxon>
        <taxon>Coelurosauria</taxon>
        <taxon>Aves</taxon>
        <taxon>Neognathae</taxon>
        <taxon>Galloanserae</taxon>
        <taxon>Galliformes</taxon>
        <taxon>Phasianidae</taxon>
        <taxon>Perdicinae</taxon>
        <taxon>Bambusicola</taxon>
    </lineage>
</organism>
<dbReference type="AlphaFoldDB" id="A0A2P4SSL7"/>
<dbReference type="Proteomes" id="UP000237246">
    <property type="component" value="Unassembled WGS sequence"/>
</dbReference>
<protein>
    <submittedName>
        <fullName evidence="2">Uncharacterized protein</fullName>
    </submittedName>
</protein>
<gene>
    <name evidence="2" type="ORF">CIB84_009154</name>
</gene>
<feature type="region of interest" description="Disordered" evidence="1">
    <location>
        <begin position="1"/>
        <end position="83"/>
    </location>
</feature>
<keyword evidence="3" id="KW-1185">Reference proteome</keyword>
<reference evidence="2 3" key="1">
    <citation type="submission" date="2018-01" db="EMBL/GenBank/DDBJ databases">
        <title>Comparison of the Chinese Bamboo Partridge and Red Junglefowl genome sequences highlights the importance of demography in genome evolution.</title>
        <authorList>
            <person name="Tiley G.P."/>
            <person name="Kimball R.T."/>
            <person name="Braun E.L."/>
            <person name="Burleigh J.G."/>
        </authorList>
    </citation>
    <scope>NUCLEOTIDE SEQUENCE [LARGE SCALE GENOMIC DNA]</scope>
    <source>
        <strain evidence="2">RTK389</strain>
        <tissue evidence="2">Blood</tissue>
    </source>
</reference>
<comment type="caution">
    <text evidence="2">The sequence shown here is derived from an EMBL/GenBank/DDBJ whole genome shotgun (WGS) entry which is preliminary data.</text>
</comment>
<sequence>MAIILDPEDTDRAREPAQGEQSPTASWGSRRRPQAVRGQRNVPAAAGRSACRPWQMESGGEGPRASSYTAASALSERAERQLGRRRRTMKVKLAFSDVTLCRLHARGHQ</sequence>